<evidence type="ECO:0000313" key="6">
    <source>
        <dbReference type="EMBL" id="RHG63147.1"/>
    </source>
</evidence>
<protein>
    <submittedName>
        <fullName evidence="6">Uncharacterized protein</fullName>
    </submittedName>
</protein>
<dbReference type="AlphaFoldDB" id="A0A3E5A7E5"/>
<evidence type="ECO:0000313" key="2">
    <source>
        <dbReference type="EMBL" id="MCW4094839.1"/>
    </source>
</evidence>
<evidence type="ECO:0000313" key="5">
    <source>
        <dbReference type="EMBL" id="RGU97233.1"/>
    </source>
</evidence>
<dbReference type="Proteomes" id="UP001209074">
    <property type="component" value="Unassembled WGS sequence"/>
</dbReference>
<evidence type="ECO:0000313" key="12">
    <source>
        <dbReference type="Proteomes" id="UP000285236"/>
    </source>
</evidence>
<evidence type="ECO:0000313" key="7">
    <source>
        <dbReference type="EMBL" id="RHK08902.1"/>
    </source>
</evidence>
<evidence type="ECO:0000313" key="10">
    <source>
        <dbReference type="Proteomes" id="UP000283872"/>
    </source>
</evidence>
<organism evidence="6 14">
    <name type="scientific">Segatella copri</name>
    <dbReference type="NCBI Taxonomy" id="165179"/>
    <lineage>
        <taxon>Bacteria</taxon>
        <taxon>Pseudomonadati</taxon>
        <taxon>Bacteroidota</taxon>
        <taxon>Bacteroidia</taxon>
        <taxon>Bacteroidales</taxon>
        <taxon>Prevotellaceae</taxon>
        <taxon>Segatella</taxon>
    </lineage>
</organism>
<proteinExistence type="predicted"/>
<dbReference type="Proteomes" id="UP000283872">
    <property type="component" value="Unassembled WGS sequence"/>
</dbReference>
<sequence length="105" mass="12656">MNTALKMKLEEMNRRLNEALDTDLFEESESEFNEFQAEVDSFERELEEISEFRQDHLQLSELKKIGAIQKKIRQVKNGYNFYDPEYERSVMFPNGEDEEEDDFFI</sequence>
<dbReference type="EMBL" id="QSUC01000044">
    <property type="protein sequence ID" value="RGN05266.1"/>
    <property type="molecule type" value="Genomic_DNA"/>
</dbReference>
<dbReference type="EMBL" id="QRYP01000015">
    <property type="protein sequence ID" value="RGU97233.1"/>
    <property type="molecule type" value="Genomic_DNA"/>
</dbReference>
<dbReference type="RefSeq" id="WP_006847953.1">
    <property type="nucleotide sequence ID" value="NZ_JAPDUQ010000005.1"/>
</dbReference>
<reference evidence="2" key="2">
    <citation type="submission" date="2022-11" db="EMBL/GenBank/DDBJ databases">
        <title>Genomic repertoires linked with pathogenic potency of arthritogenic Prevotella copri isolated from the gut of rheumatoid arthritis patients.</title>
        <authorList>
            <person name="Nii T."/>
            <person name="Maeda Y."/>
            <person name="Motooka D."/>
            <person name="Naito M."/>
            <person name="Matsumoto Y."/>
            <person name="Ogawa T."/>
            <person name="Oguro-Igashira E."/>
            <person name="Kishikawa T."/>
            <person name="Yamashita M."/>
            <person name="Koizumi S."/>
            <person name="Kurakawa T."/>
            <person name="Okumura R."/>
            <person name="Kayama H."/>
            <person name="Murakami M."/>
            <person name="Sakaguchi T."/>
            <person name="Das B."/>
            <person name="Nakamura S."/>
            <person name="Okada Y."/>
            <person name="Kumanogoh A."/>
            <person name="Takeda K."/>
        </authorList>
    </citation>
    <scope>NUCLEOTIDE SEQUENCE</scope>
    <source>
        <strain evidence="2">N016-13</strain>
    </source>
</reference>
<evidence type="ECO:0000313" key="8">
    <source>
        <dbReference type="EMBL" id="RHK48165.1"/>
    </source>
</evidence>
<feature type="coiled-coil region" evidence="1">
    <location>
        <begin position="2"/>
        <end position="52"/>
    </location>
</feature>
<keyword evidence="1" id="KW-0175">Coiled coil</keyword>
<dbReference type="EMBL" id="QRIN01000076">
    <property type="protein sequence ID" value="RHG63147.1"/>
    <property type="molecule type" value="Genomic_DNA"/>
</dbReference>
<dbReference type="Proteomes" id="UP000284562">
    <property type="component" value="Unassembled WGS sequence"/>
</dbReference>
<evidence type="ECO:0000256" key="1">
    <source>
        <dbReference type="SAM" id="Coils"/>
    </source>
</evidence>
<dbReference type="Proteomes" id="UP000285236">
    <property type="component" value="Unassembled WGS sequence"/>
</dbReference>
<evidence type="ECO:0000313" key="11">
    <source>
        <dbReference type="Proteomes" id="UP000284562"/>
    </source>
</evidence>
<evidence type="ECO:0000313" key="4">
    <source>
        <dbReference type="EMBL" id="RGS11894.1"/>
    </source>
</evidence>
<dbReference type="GeneID" id="69850304"/>
<evidence type="ECO:0000313" key="14">
    <source>
        <dbReference type="Proteomes" id="UP000286501"/>
    </source>
</evidence>
<dbReference type="EMBL" id="QRNN01000032">
    <property type="protein sequence ID" value="RHK48165.1"/>
    <property type="molecule type" value="Genomic_DNA"/>
</dbReference>
<name>A0A3E5A7E5_9BACT</name>
<evidence type="ECO:0000313" key="13">
    <source>
        <dbReference type="Proteomes" id="UP000286211"/>
    </source>
</evidence>
<reference evidence="9 10" key="1">
    <citation type="submission" date="2018-08" db="EMBL/GenBank/DDBJ databases">
        <title>A genome reference for cultivated species of the human gut microbiota.</title>
        <authorList>
            <person name="Zou Y."/>
            <person name="Xue W."/>
            <person name="Luo G."/>
        </authorList>
    </citation>
    <scope>NUCLEOTIDE SEQUENCE [LARGE SCALE GENOMIC DNA]</scope>
    <source>
        <strain evidence="5 12">AF15-25</strain>
        <strain evidence="4 10">AF24-12</strain>
        <strain evidence="8 11">AF43-2</strain>
        <strain evidence="7 13">AF46-2NS</strain>
        <strain evidence="6 14">AM22-1</strain>
        <strain evidence="3 9">OM06-11</strain>
    </source>
</reference>
<evidence type="ECO:0000313" key="9">
    <source>
        <dbReference type="Proteomes" id="UP000261245"/>
    </source>
</evidence>
<dbReference type="Proteomes" id="UP000286501">
    <property type="component" value="Unassembled WGS sequence"/>
</dbReference>
<dbReference type="EMBL" id="JAPDUS010000044">
    <property type="protein sequence ID" value="MCW4094839.1"/>
    <property type="molecule type" value="Genomic_DNA"/>
</dbReference>
<dbReference type="Proteomes" id="UP000286211">
    <property type="component" value="Unassembled WGS sequence"/>
</dbReference>
<dbReference type="EMBL" id="QRNB01000072">
    <property type="protein sequence ID" value="RHK08902.1"/>
    <property type="molecule type" value="Genomic_DNA"/>
</dbReference>
<dbReference type="Proteomes" id="UP000261245">
    <property type="component" value="Unassembled WGS sequence"/>
</dbReference>
<dbReference type="EMBL" id="QRVA01000046">
    <property type="protein sequence ID" value="RGS11894.1"/>
    <property type="molecule type" value="Genomic_DNA"/>
</dbReference>
<comment type="caution">
    <text evidence="6">The sequence shown here is derived from an EMBL/GenBank/DDBJ whole genome shotgun (WGS) entry which is preliminary data.</text>
</comment>
<gene>
    <name evidence="8" type="ORF">DW064_08915</name>
    <name evidence="7" type="ORF">DW079_11890</name>
    <name evidence="6" type="ORF">DW250_13655</name>
    <name evidence="5" type="ORF">DWW35_07150</name>
    <name evidence="4" type="ORF">DWY11_13495</name>
    <name evidence="3" type="ORF">DXB80_12420</name>
    <name evidence="2" type="ORF">ONT05_15065</name>
</gene>
<accession>A0A3E5A7E5</accession>
<evidence type="ECO:0000313" key="3">
    <source>
        <dbReference type="EMBL" id="RGN05266.1"/>
    </source>
</evidence>